<dbReference type="GO" id="GO:0042273">
    <property type="term" value="P:ribosomal large subunit biogenesis"/>
    <property type="evidence" value="ECO:0007669"/>
    <property type="project" value="InterPro"/>
</dbReference>
<evidence type="ECO:0000256" key="1">
    <source>
        <dbReference type="ARBA" id="ARBA00002889"/>
    </source>
</evidence>
<dbReference type="InterPro" id="IPR037379">
    <property type="entry name" value="WDR74/Nsa1"/>
</dbReference>
<dbReference type="InParanoid" id="A0A409YKC3"/>
<evidence type="ECO:0000313" key="6">
    <source>
        <dbReference type="Proteomes" id="UP000284842"/>
    </source>
</evidence>
<dbReference type="InterPro" id="IPR015943">
    <property type="entry name" value="WD40/YVTN_repeat-like_dom_sf"/>
</dbReference>
<keyword evidence="6" id="KW-1185">Reference proteome</keyword>
<comment type="function">
    <text evidence="1">Involved in the biogenesis of the 60S ribosomal subunit.</text>
</comment>
<sequence length="346" mass="37974">PRRSIHFQPLDIKLATALSDGSLFVSQLSGDTALNVTAKWTEPRMGTNKFVGLALTESAVISCTSNGMVQRKVLQEEASSLPQNSATSTVPSRLFDWKLSNTGETFAYGGDEVDLSIWDVEKSFQGKSETTGNDTQTKKRKREQLFPAEVWRAKNLPNDSLNLRQPIRITSLEYIASSNPDQHIVTGTQLGDVRRYDTKAGRRPVSNWKGIGKVGGVKRVAKGASEHELFVSDNGCNLYSLDLRTGGILYGYKGISGAVNSMAFSPSYLASTSHDRYLRVHSTVAPPKEPATNQEQRGTVLTKAYTTATPTCVVWNPMSVLSGTGPNEQDIEDGDDEIWQKMEHVD</sequence>
<comment type="similarity">
    <text evidence="2">Belongs to the NSA1 family.</text>
</comment>
<dbReference type="STRING" id="181874.A0A409YKC3"/>
<dbReference type="PANTHER" id="PTHR16038">
    <property type="entry name" value="NOP SEVEN ASSOCIATED PROTEIN 1"/>
    <property type="match status" value="1"/>
</dbReference>
<name>A0A409YKC3_9AGAR</name>
<dbReference type="InterPro" id="IPR001680">
    <property type="entry name" value="WD40_rpt"/>
</dbReference>
<dbReference type="Gene3D" id="2.130.10.10">
    <property type="entry name" value="YVTN repeat-like/Quinoprotein amine dehydrogenase"/>
    <property type="match status" value="1"/>
</dbReference>
<proteinExistence type="inferred from homology"/>
<accession>A0A409YKC3</accession>
<dbReference type="Proteomes" id="UP000284842">
    <property type="component" value="Unassembled WGS sequence"/>
</dbReference>
<evidence type="ECO:0000256" key="2">
    <source>
        <dbReference type="ARBA" id="ARBA00007861"/>
    </source>
</evidence>
<dbReference type="SMART" id="SM00320">
    <property type="entry name" value="WD40"/>
    <property type="match status" value="1"/>
</dbReference>
<comment type="subunit">
    <text evidence="3">Component of the pre-66S ribosomal particle.</text>
</comment>
<protein>
    <recommendedName>
        <fullName evidence="4">Ribosome biogenesis protein NSA1</fullName>
    </recommendedName>
</protein>
<evidence type="ECO:0000313" key="5">
    <source>
        <dbReference type="EMBL" id="PPR03523.1"/>
    </source>
</evidence>
<dbReference type="SUPFAM" id="SSF50978">
    <property type="entry name" value="WD40 repeat-like"/>
    <property type="match status" value="1"/>
</dbReference>
<dbReference type="GO" id="GO:0030687">
    <property type="term" value="C:preribosome, large subunit precursor"/>
    <property type="evidence" value="ECO:0007669"/>
    <property type="project" value="TreeGrafter"/>
</dbReference>
<gene>
    <name evidence="5" type="ORF">CVT24_007009</name>
</gene>
<dbReference type="GO" id="GO:0005730">
    <property type="term" value="C:nucleolus"/>
    <property type="evidence" value="ECO:0007669"/>
    <property type="project" value="InterPro"/>
</dbReference>
<dbReference type="FunCoup" id="A0A409YKC3">
    <property type="interactions" value="233"/>
</dbReference>
<feature type="non-terminal residue" evidence="5">
    <location>
        <position position="1"/>
    </location>
</feature>
<reference evidence="5 6" key="1">
    <citation type="journal article" date="2018" name="Evol. Lett.">
        <title>Horizontal gene cluster transfer increased hallucinogenic mushroom diversity.</title>
        <authorList>
            <person name="Reynolds H.T."/>
            <person name="Vijayakumar V."/>
            <person name="Gluck-Thaler E."/>
            <person name="Korotkin H.B."/>
            <person name="Matheny P.B."/>
            <person name="Slot J.C."/>
        </authorList>
    </citation>
    <scope>NUCLEOTIDE SEQUENCE [LARGE SCALE GENOMIC DNA]</scope>
    <source>
        <strain evidence="5 6">2629</strain>
    </source>
</reference>
<evidence type="ECO:0000256" key="4">
    <source>
        <dbReference type="ARBA" id="ARBA00014234"/>
    </source>
</evidence>
<dbReference type="EMBL" id="NHTK01001058">
    <property type="protein sequence ID" value="PPR03523.1"/>
    <property type="molecule type" value="Genomic_DNA"/>
</dbReference>
<dbReference type="AlphaFoldDB" id="A0A409YKC3"/>
<dbReference type="OrthoDB" id="18388at2759"/>
<comment type="caution">
    <text evidence="5">The sequence shown here is derived from an EMBL/GenBank/DDBJ whole genome shotgun (WGS) entry which is preliminary data.</text>
</comment>
<dbReference type="InterPro" id="IPR036322">
    <property type="entry name" value="WD40_repeat_dom_sf"/>
</dbReference>
<dbReference type="PANTHER" id="PTHR16038:SF4">
    <property type="entry name" value="WD REPEAT-CONTAINING PROTEIN 74"/>
    <property type="match status" value="1"/>
</dbReference>
<organism evidence="5 6">
    <name type="scientific">Panaeolus cyanescens</name>
    <dbReference type="NCBI Taxonomy" id="181874"/>
    <lineage>
        <taxon>Eukaryota</taxon>
        <taxon>Fungi</taxon>
        <taxon>Dikarya</taxon>
        <taxon>Basidiomycota</taxon>
        <taxon>Agaricomycotina</taxon>
        <taxon>Agaricomycetes</taxon>
        <taxon>Agaricomycetidae</taxon>
        <taxon>Agaricales</taxon>
        <taxon>Agaricineae</taxon>
        <taxon>Galeropsidaceae</taxon>
        <taxon>Panaeolus</taxon>
    </lineage>
</organism>
<evidence type="ECO:0000256" key="3">
    <source>
        <dbReference type="ARBA" id="ARBA00011187"/>
    </source>
</evidence>